<dbReference type="PRINTS" id="PR01713">
    <property type="entry name" value="NUCEPIMERASE"/>
</dbReference>
<dbReference type="EMBL" id="BOMH01000068">
    <property type="protein sequence ID" value="GID69809.1"/>
    <property type="molecule type" value="Genomic_DNA"/>
</dbReference>
<evidence type="ECO:0000256" key="2">
    <source>
        <dbReference type="SAM" id="MobiDB-lite"/>
    </source>
</evidence>
<dbReference type="Gene3D" id="3.40.50.720">
    <property type="entry name" value="NAD(P)-binding Rossmann-like Domain"/>
    <property type="match status" value="1"/>
</dbReference>
<accession>A0A919IPL4</accession>
<evidence type="ECO:0000313" key="5">
    <source>
        <dbReference type="Proteomes" id="UP000619479"/>
    </source>
</evidence>
<feature type="domain" description="NAD-dependent epimerase/dehydratase" evidence="3">
    <location>
        <begin position="6"/>
        <end position="240"/>
    </location>
</feature>
<protein>
    <submittedName>
        <fullName evidence="4">UDP-glucose epimerase YtcB</fullName>
    </submittedName>
</protein>
<dbReference type="SUPFAM" id="SSF51735">
    <property type="entry name" value="NAD(P)-binding Rossmann-fold domains"/>
    <property type="match status" value="1"/>
</dbReference>
<feature type="region of interest" description="Disordered" evidence="2">
    <location>
        <begin position="130"/>
        <end position="149"/>
    </location>
</feature>
<dbReference type="InterPro" id="IPR036291">
    <property type="entry name" value="NAD(P)-bd_dom_sf"/>
</dbReference>
<gene>
    <name evidence="4" type="primary">ytcB</name>
    <name evidence="4" type="ORF">Acy02nite_76900</name>
</gene>
<evidence type="ECO:0000313" key="4">
    <source>
        <dbReference type="EMBL" id="GID69809.1"/>
    </source>
</evidence>
<dbReference type="PANTHER" id="PTHR43000">
    <property type="entry name" value="DTDP-D-GLUCOSE 4,6-DEHYDRATASE-RELATED"/>
    <property type="match status" value="1"/>
</dbReference>
<organism evidence="4 5">
    <name type="scientific">Actinoplanes cyaneus</name>
    <dbReference type="NCBI Taxonomy" id="52696"/>
    <lineage>
        <taxon>Bacteria</taxon>
        <taxon>Bacillati</taxon>
        <taxon>Actinomycetota</taxon>
        <taxon>Actinomycetes</taxon>
        <taxon>Micromonosporales</taxon>
        <taxon>Micromonosporaceae</taxon>
        <taxon>Actinoplanes</taxon>
    </lineage>
</organism>
<keyword evidence="5" id="KW-1185">Reference proteome</keyword>
<dbReference type="AlphaFoldDB" id="A0A919IPL4"/>
<comment type="caution">
    <text evidence="4">The sequence shown here is derived from an EMBL/GenBank/DDBJ whole genome shotgun (WGS) entry which is preliminary data.</text>
</comment>
<dbReference type="Proteomes" id="UP000619479">
    <property type="component" value="Unassembled WGS sequence"/>
</dbReference>
<dbReference type="InterPro" id="IPR001509">
    <property type="entry name" value="Epimerase_deHydtase"/>
</dbReference>
<evidence type="ECO:0000256" key="1">
    <source>
        <dbReference type="ARBA" id="ARBA00007637"/>
    </source>
</evidence>
<evidence type="ECO:0000259" key="3">
    <source>
        <dbReference type="Pfam" id="PF01370"/>
    </source>
</evidence>
<dbReference type="Pfam" id="PF01370">
    <property type="entry name" value="Epimerase"/>
    <property type="match status" value="1"/>
</dbReference>
<name>A0A919IPL4_9ACTN</name>
<sequence>MPGVRVVVTGAAGFIGSHLVLALAGAGHDVLAVDAPGRNASEAAAAENRAVLSRAGVTVTECDLVTDDLVPLAEADVVLHLAGRPGVRASWGPGEALTYRENVTATGRLLTACARRRPRFVLASSSSVYGEAAHPSGEDDRLEPRSPYAGSKAEAERLVHRAAAEGMPAVVLRYFSVYGPRQRPDMAFHRFIEAALAGSPAPLYGDGGQRRSFTFVGDVVDATIRAARLPLPAGTVLNVGHPRTVSLHEALDRIGSLLGTPSPTVPKDAAPGDVACTWAGTGRARELLGWTARTGLDDGLARQIAWHRERVRV</sequence>
<proteinExistence type="inferred from homology"/>
<comment type="similarity">
    <text evidence="1">Belongs to the NAD(P)-dependent epimerase/dehydratase family.</text>
</comment>
<reference evidence="4" key="1">
    <citation type="submission" date="2021-01" db="EMBL/GenBank/DDBJ databases">
        <title>Whole genome shotgun sequence of Actinoplanes cyaneus NBRC 14990.</title>
        <authorList>
            <person name="Komaki H."/>
            <person name="Tamura T."/>
        </authorList>
    </citation>
    <scope>NUCLEOTIDE SEQUENCE</scope>
    <source>
        <strain evidence="4">NBRC 14990</strain>
    </source>
</reference>